<dbReference type="GO" id="GO:1903833">
    <property type="term" value="P:positive regulation of cellular response to amino acid starvation"/>
    <property type="evidence" value="ECO:0007669"/>
    <property type="project" value="TreeGrafter"/>
</dbReference>
<comment type="subunit">
    <text evidence="2">Binds DNA as a dimer.</text>
</comment>
<evidence type="ECO:0000256" key="6">
    <source>
        <dbReference type="ARBA" id="ARBA00023159"/>
    </source>
</evidence>
<organism evidence="13 14">
    <name type="scientific">Thielaviopsis punctulata</name>
    <dbReference type="NCBI Taxonomy" id="72032"/>
    <lineage>
        <taxon>Eukaryota</taxon>
        <taxon>Fungi</taxon>
        <taxon>Dikarya</taxon>
        <taxon>Ascomycota</taxon>
        <taxon>Pezizomycotina</taxon>
        <taxon>Sordariomycetes</taxon>
        <taxon>Hypocreomycetidae</taxon>
        <taxon>Microascales</taxon>
        <taxon>Ceratocystidaceae</taxon>
        <taxon>Thielaviopsis</taxon>
    </lineage>
</organism>
<gene>
    <name evidence="13" type="ORF">TD95_004900</name>
</gene>
<evidence type="ECO:0000256" key="5">
    <source>
        <dbReference type="ARBA" id="ARBA00023125"/>
    </source>
</evidence>
<dbReference type="GO" id="GO:0005667">
    <property type="term" value="C:transcription regulator complex"/>
    <property type="evidence" value="ECO:0007669"/>
    <property type="project" value="TreeGrafter"/>
</dbReference>
<dbReference type="InterPro" id="IPR050946">
    <property type="entry name" value="AP-1_TF_bZIP"/>
</dbReference>
<dbReference type="GO" id="GO:0001080">
    <property type="term" value="P:nitrogen catabolite activation of transcription from RNA polymerase II promoter"/>
    <property type="evidence" value="ECO:0007669"/>
    <property type="project" value="TreeGrafter"/>
</dbReference>
<dbReference type="InterPro" id="IPR046347">
    <property type="entry name" value="bZIP_sf"/>
</dbReference>
<evidence type="ECO:0000256" key="10">
    <source>
        <dbReference type="ARBA" id="ARBA00073680"/>
    </source>
</evidence>
<evidence type="ECO:0000256" key="9">
    <source>
        <dbReference type="ARBA" id="ARBA00061302"/>
    </source>
</evidence>
<comment type="similarity">
    <text evidence="9">Belongs to the bZIP family. GCN4 subfamily.</text>
</comment>
<keyword evidence="11" id="KW-0175">Coiled coil</keyword>
<name>A0A0F4Z7U1_9PEZI</name>
<evidence type="ECO:0000256" key="1">
    <source>
        <dbReference type="ARBA" id="ARBA00004123"/>
    </source>
</evidence>
<feature type="coiled-coil region" evidence="11">
    <location>
        <begin position="199"/>
        <end position="226"/>
    </location>
</feature>
<protein>
    <recommendedName>
        <fullName evidence="10">Cross-pathway control protein 1</fullName>
    </recommendedName>
</protein>
<dbReference type="GO" id="GO:0000978">
    <property type="term" value="F:RNA polymerase II cis-regulatory region sequence-specific DNA binding"/>
    <property type="evidence" value="ECO:0007669"/>
    <property type="project" value="TreeGrafter"/>
</dbReference>
<sequence>MDFVSIDINDLALLQGVFSPAQDTASGLSNMGTVSPQDLVISDSFSAPGSAALTTMTTPSLYDGSPLFDASPSFDGSPNFGTAEFDACSSWFPLFPIEGATGKDVKIESIPSALGLPISPPSVSISPVAVAVSPPTVGVEAATPARRKLSTAQGGRHSASAGVNAHRRTKPLPPIVVEDPSDTVAMKRARNTLAARKSRERKAQRLEDLEERIIELEKDRDHWKQLYMSMCGSH</sequence>
<comment type="subcellular location">
    <subcellularLocation>
        <location evidence="1">Nucleus</location>
    </subcellularLocation>
</comment>
<dbReference type="Gene3D" id="3.30.160.60">
    <property type="entry name" value="Classic Zinc Finger"/>
    <property type="match status" value="1"/>
</dbReference>
<dbReference type="AlphaFoldDB" id="A0A0F4Z7U1"/>
<dbReference type="PROSITE" id="PS00036">
    <property type="entry name" value="BZIP_BASIC"/>
    <property type="match status" value="1"/>
</dbReference>
<accession>A0A0F4Z7U1</accession>
<dbReference type="OrthoDB" id="5419235at2759"/>
<evidence type="ECO:0000256" key="4">
    <source>
        <dbReference type="ARBA" id="ARBA00023015"/>
    </source>
</evidence>
<dbReference type="GO" id="GO:0000981">
    <property type="term" value="F:DNA-binding transcription factor activity, RNA polymerase II-specific"/>
    <property type="evidence" value="ECO:0007669"/>
    <property type="project" value="TreeGrafter"/>
</dbReference>
<evidence type="ECO:0000259" key="12">
    <source>
        <dbReference type="PROSITE" id="PS50217"/>
    </source>
</evidence>
<dbReference type="EMBL" id="LAEV01002084">
    <property type="protein sequence ID" value="KKA26577.1"/>
    <property type="molecule type" value="Genomic_DNA"/>
</dbReference>
<dbReference type="GO" id="GO:0005634">
    <property type="term" value="C:nucleus"/>
    <property type="evidence" value="ECO:0007669"/>
    <property type="project" value="UniProtKB-SubCell"/>
</dbReference>
<proteinExistence type="inferred from homology"/>
<dbReference type="CDD" id="cd12193">
    <property type="entry name" value="bZIP_GCN4"/>
    <property type="match status" value="1"/>
</dbReference>
<dbReference type="PROSITE" id="PS50217">
    <property type="entry name" value="BZIP"/>
    <property type="match status" value="1"/>
</dbReference>
<evidence type="ECO:0000313" key="14">
    <source>
        <dbReference type="Proteomes" id="UP000033483"/>
    </source>
</evidence>
<keyword evidence="4" id="KW-0805">Transcription regulation</keyword>
<evidence type="ECO:0000256" key="3">
    <source>
        <dbReference type="ARBA" id="ARBA00022605"/>
    </source>
</evidence>
<keyword evidence="3" id="KW-0028">Amino-acid biosynthesis</keyword>
<keyword evidence="14" id="KW-1185">Reference proteome</keyword>
<reference evidence="13 14" key="1">
    <citation type="submission" date="2015-03" db="EMBL/GenBank/DDBJ databases">
        <authorList>
            <person name="Radwan O."/>
            <person name="Al-Naeli F.A."/>
            <person name="Rendon G.A."/>
            <person name="Fields C."/>
        </authorList>
    </citation>
    <scope>NUCLEOTIDE SEQUENCE [LARGE SCALE GENOMIC DNA]</scope>
    <source>
        <strain evidence="13">CR-DP1</strain>
    </source>
</reference>
<dbReference type="PANTHER" id="PTHR11462:SF35">
    <property type="entry name" value="TRANSCRIPTION FACTOR JRA"/>
    <property type="match status" value="1"/>
</dbReference>
<dbReference type="Proteomes" id="UP000033483">
    <property type="component" value="Unassembled WGS sequence"/>
</dbReference>
<evidence type="ECO:0000256" key="7">
    <source>
        <dbReference type="ARBA" id="ARBA00023163"/>
    </source>
</evidence>
<comment type="caution">
    <text evidence="13">The sequence shown here is derived from an EMBL/GenBank/DDBJ whole genome shotgun (WGS) entry which is preliminary data.</text>
</comment>
<evidence type="ECO:0000256" key="11">
    <source>
        <dbReference type="SAM" id="Coils"/>
    </source>
</evidence>
<dbReference type="InterPro" id="IPR004827">
    <property type="entry name" value="bZIP"/>
</dbReference>
<evidence type="ECO:0000313" key="13">
    <source>
        <dbReference type="EMBL" id="KKA26577.1"/>
    </source>
</evidence>
<keyword evidence="6" id="KW-0010">Activator</keyword>
<feature type="domain" description="BZIP" evidence="12">
    <location>
        <begin position="187"/>
        <end position="221"/>
    </location>
</feature>
<keyword evidence="5" id="KW-0238">DNA-binding</keyword>
<dbReference type="Pfam" id="PF07716">
    <property type="entry name" value="bZIP_2"/>
    <property type="match status" value="1"/>
</dbReference>
<dbReference type="PANTHER" id="PTHR11462">
    <property type="entry name" value="JUN TRANSCRIPTION FACTOR-RELATED"/>
    <property type="match status" value="1"/>
</dbReference>
<dbReference type="FunFam" id="3.30.160.60:FF:001491">
    <property type="entry name" value="Cross-pathway control protein A"/>
    <property type="match status" value="1"/>
</dbReference>
<dbReference type="GO" id="GO:0008652">
    <property type="term" value="P:amino acid biosynthetic process"/>
    <property type="evidence" value="ECO:0007669"/>
    <property type="project" value="UniProtKB-KW"/>
</dbReference>
<keyword evidence="8" id="KW-0539">Nucleus</keyword>
<dbReference type="SUPFAM" id="SSF57959">
    <property type="entry name" value="Leucine zipper domain"/>
    <property type="match status" value="1"/>
</dbReference>
<evidence type="ECO:0000256" key="2">
    <source>
        <dbReference type="ARBA" id="ARBA00011195"/>
    </source>
</evidence>
<keyword evidence="7" id="KW-0804">Transcription</keyword>
<evidence type="ECO:0000256" key="8">
    <source>
        <dbReference type="ARBA" id="ARBA00023242"/>
    </source>
</evidence>